<comment type="subcellular location">
    <subcellularLocation>
        <location evidence="2">Cell membrane</location>
        <topology evidence="2">Multi-pass membrane protein</topology>
    </subcellularLocation>
</comment>
<evidence type="ECO:0000313" key="15">
    <source>
        <dbReference type="Proteomes" id="UP000293846"/>
    </source>
</evidence>
<comment type="caution">
    <text evidence="14">The sequence shown here is derived from an EMBL/GenBank/DDBJ whole genome shotgun (WGS) entry which is preliminary data.</text>
</comment>
<evidence type="ECO:0000256" key="10">
    <source>
        <dbReference type="ARBA" id="ARBA00023065"/>
    </source>
</evidence>
<dbReference type="InterPro" id="IPR048279">
    <property type="entry name" value="MdtK-like"/>
</dbReference>
<feature type="transmembrane region" description="Helical" evidence="13">
    <location>
        <begin position="162"/>
        <end position="183"/>
    </location>
</feature>
<reference evidence="14 15" key="1">
    <citation type="submission" date="2019-03" db="EMBL/GenBank/DDBJ databases">
        <authorList>
            <person name="Jensen L."/>
            <person name="Storgaard J."/>
            <person name="Sulaj E."/>
            <person name="Schramm A."/>
            <person name="Marshall I.P.G."/>
        </authorList>
    </citation>
    <scope>NUCLEOTIDE SEQUENCE [LARGE SCALE GENOMIC DNA]</scope>
    <source>
        <strain evidence="14 15">2017H2G3</strain>
    </source>
</reference>
<keyword evidence="9 13" id="KW-1133">Transmembrane helix</keyword>
<dbReference type="InterPro" id="IPR050222">
    <property type="entry name" value="MATE_MdtK"/>
</dbReference>
<accession>A0A4R1AT88</accession>
<dbReference type="AlphaFoldDB" id="A0A4R1AT88"/>
<evidence type="ECO:0000256" key="11">
    <source>
        <dbReference type="ARBA" id="ARBA00023136"/>
    </source>
</evidence>
<gene>
    <name evidence="14" type="ORF">E0Y62_17320</name>
</gene>
<evidence type="ECO:0000256" key="12">
    <source>
        <dbReference type="ARBA" id="ARBA00031636"/>
    </source>
</evidence>
<dbReference type="CDD" id="cd13131">
    <property type="entry name" value="MATE_NorM_like"/>
    <property type="match status" value="1"/>
</dbReference>
<keyword evidence="11 13" id="KW-0472">Membrane</keyword>
<keyword evidence="6" id="KW-0050">Antiport</keyword>
<evidence type="ECO:0000256" key="6">
    <source>
        <dbReference type="ARBA" id="ARBA00022449"/>
    </source>
</evidence>
<feature type="transmembrane region" description="Helical" evidence="13">
    <location>
        <begin position="241"/>
        <end position="266"/>
    </location>
</feature>
<evidence type="ECO:0000256" key="9">
    <source>
        <dbReference type="ARBA" id="ARBA00022989"/>
    </source>
</evidence>
<dbReference type="RefSeq" id="WP_131237695.1">
    <property type="nucleotide sequence ID" value="NZ_SJTH01000025.1"/>
</dbReference>
<dbReference type="PANTHER" id="PTHR43298:SF2">
    <property type="entry name" value="FMN_FAD EXPORTER YEEO-RELATED"/>
    <property type="match status" value="1"/>
</dbReference>
<protein>
    <recommendedName>
        <fullName evidence="4">Probable multidrug resistance protein NorM</fullName>
    </recommendedName>
    <alternativeName>
        <fullName evidence="12">Multidrug-efflux transporter</fullName>
    </alternativeName>
</protein>
<dbReference type="Proteomes" id="UP000293846">
    <property type="component" value="Unassembled WGS sequence"/>
</dbReference>
<keyword evidence="5" id="KW-0813">Transport</keyword>
<dbReference type="PIRSF" id="PIRSF006603">
    <property type="entry name" value="DinF"/>
    <property type="match status" value="1"/>
</dbReference>
<evidence type="ECO:0000256" key="1">
    <source>
        <dbReference type="ARBA" id="ARBA00003408"/>
    </source>
</evidence>
<evidence type="ECO:0000256" key="5">
    <source>
        <dbReference type="ARBA" id="ARBA00022448"/>
    </source>
</evidence>
<name>A0A4R1AT88_9BACI</name>
<keyword evidence="10" id="KW-0406">Ion transport</keyword>
<feature type="transmembrane region" description="Helical" evidence="13">
    <location>
        <begin position="418"/>
        <end position="441"/>
    </location>
</feature>
<dbReference type="STRING" id="1742358.GCA_001439605_04928"/>
<keyword evidence="8 13" id="KW-0812">Transmembrane</keyword>
<dbReference type="PANTHER" id="PTHR43298">
    <property type="entry name" value="MULTIDRUG RESISTANCE PROTEIN NORM-RELATED"/>
    <property type="match status" value="1"/>
</dbReference>
<comment type="similarity">
    <text evidence="3">Belongs to the multi antimicrobial extrusion (MATE) (TC 2.A.66.1) family.</text>
</comment>
<organism evidence="14 15">
    <name type="scientific">Cytobacillus praedii</name>
    <dbReference type="NCBI Taxonomy" id="1742358"/>
    <lineage>
        <taxon>Bacteria</taxon>
        <taxon>Bacillati</taxon>
        <taxon>Bacillota</taxon>
        <taxon>Bacilli</taxon>
        <taxon>Bacillales</taxon>
        <taxon>Bacillaceae</taxon>
        <taxon>Cytobacillus</taxon>
    </lineage>
</organism>
<feature type="transmembrane region" description="Helical" evidence="13">
    <location>
        <begin position="14"/>
        <end position="34"/>
    </location>
</feature>
<keyword evidence="15" id="KW-1185">Reference proteome</keyword>
<proteinExistence type="inferred from homology"/>
<evidence type="ECO:0000256" key="2">
    <source>
        <dbReference type="ARBA" id="ARBA00004651"/>
    </source>
</evidence>
<dbReference type="OrthoDB" id="9780160at2"/>
<dbReference type="Pfam" id="PF01554">
    <property type="entry name" value="MatE"/>
    <property type="match status" value="2"/>
</dbReference>
<dbReference type="GO" id="GO:0006811">
    <property type="term" value="P:monoatomic ion transport"/>
    <property type="evidence" value="ECO:0007669"/>
    <property type="project" value="UniProtKB-KW"/>
</dbReference>
<dbReference type="InterPro" id="IPR002528">
    <property type="entry name" value="MATE_fam"/>
</dbReference>
<feature type="transmembrane region" description="Helical" evidence="13">
    <location>
        <begin position="91"/>
        <end position="113"/>
    </location>
</feature>
<feature type="transmembrane region" description="Helical" evidence="13">
    <location>
        <begin position="319"/>
        <end position="340"/>
    </location>
</feature>
<dbReference type="GO" id="GO:0015297">
    <property type="term" value="F:antiporter activity"/>
    <property type="evidence" value="ECO:0007669"/>
    <property type="project" value="UniProtKB-KW"/>
</dbReference>
<keyword evidence="7" id="KW-1003">Cell membrane</keyword>
<feature type="transmembrane region" description="Helical" evidence="13">
    <location>
        <begin position="195"/>
        <end position="215"/>
    </location>
</feature>
<evidence type="ECO:0000256" key="7">
    <source>
        <dbReference type="ARBA" id="ARBA00022475"/>
    </source>
</evidence>
<feature type="transmembrane region" description="Helical" evidence="13">
    <location>
        <begin position="54"/>
        <end position="79"/>
    </location>
</feature>
<evidence type="ECO:0000256" key="13">
    <source>
        <dbReference type="SAM" id="Phobius"/>
    </source>
</evidence>
<evidence type="ECO:0000256" key="4">
    <source>
        <dbReference type="ARBA" id="ARBA00020268"/>
    </source>
</evidence>
<dbReference type="GO" id="GO:0005886">
    <property type="term" value="C:plasma membrane"/>
    <property type="evidence" value="ECO:0007669"/>
    <property type="project" value="UniProtKB-SubCell"/>
</dbReference>
<evidence type="ECO:0000256" key="3">
    <source>
        <dbReference type="ARBA" id="ARBA00010199"/>
    </source>
</evidence>
<dbReference type="GO" id="GO:0042910">
    <property type="term" value="F:xenobiotic transmembrane transporter activity"/>
    <property type="evidence" value="ECO:0007669"/>
    <property type="project" value="InterPro"/>
</dbReference>
<sequence length="453" mass="49777">MNQTFNKKGKIKQLLIILIPILITQLAMYSMSFFDTTMSGHYSSKDLAGVAIGSSLWMPVFTGLSGILLSITPIVAQLIGGKKRDEVANSVIQGIYLAIAMAIIVIIAGSFALNPVLNGMSLESKVYETARDYLIALSFGMIPLFIYSVLRSFIDALGKTRVTMMITLLTLPINVIFNYLLIYGKLGFPELGGVGAGYATAITYWVITIISIFIVHKQIPFSGFGIFQTFYRISLAKWKEILIIGVPIGFSIFFETSIFAAVTLFMSEYNTATIAAHQAALNFSSFLYMIPLSISMALTIVVGFEVGADRLKDAKEYSWIGVSIAVFMAFVCGVILLFFRSEVAGIYTKDPLVIKLTAQFLIFAIFFQLSDAIQASVQGALRGYKDVNITFIMSLISYWIIGLPVGYCLANFTSWGAFGYWIGLIIGLAAGAICLSSRLIFIQRKRLNIKSAE</sequence>
<feature type="transmembrane region" description="Helical" evidence="13">
    <location>
        <begin position="286"/>
        <end position="307"/>
    </location>
</feature>
<feature type="transmembrane region" description="Helical" evidence="13">
    <location>
        <begin position="389"/>
        <end position="412"/>
    </location>
</feature>
<comment type="function">
    <text evidence="1">Multidrug efflux pump.</text>
</comment>
<feature type="transmembrane region" description="Helical" evidence="13">
    <location>
        <begin position="133"/>
        <end position="150"/>
    </location>
</feature>
<dbReference type="NCBIfam" id="TIGR00797">
    <property type="entry name" value="matE"/>
    <property type="match status" value="1"/>
</dbReference>
<evidence type="ECO:0000313" key="14">
    <source>
        <dbReference type="EMBL" id="TCJ02883.1"/>
    </source>
</evidence>
<dbReference type="EMBL" id="SJTH01000025">
    <property type="protein sequence ID" value="TCJ02883.1"/>
    <property type="molecule type" value="Genomic_DNA"/>
</dbReference>
<evidence type="ECO:0000256" key="8">
    <source>
        <dbReference type="ARBA" id="ARBA00022692"/>
    </source>
</evidence>